<keyword evidence="2" id="KW-1185">Reference proteome</keyword>
<evidence type="ECO:0000313" key="2">
    <source>
        <dbReference type="Proteomes" id="UP001227268"/>
    </source>
</evidence>
<comment type="caution">
    <text evidence="1">The sequence shown here is derived from an EMBL/GenBank/DDBJ whole genome shotgun (WGS) entry which is preliminary data.</text>
</comment>
<name>A0ACC2V7T4_9TREE</name>
<protein>
    <submittedName>
        <fullName evidence="1">Uncharacterized protein</fullName>
    </submittedName>
</protein>
<gene>
    <name evidence="1" type="ORF">QFC21_005815</name>
</gene>
<organism evidence="1 2">
    <name type="scientific">Naganishia friedmannii</name>
    <dbReference type="NCBI Taxonomy" id="89922"/>
    <lineage>
        <taxon>Eukaryota</taxon>
        <taxon>Fungi</taxon>
        <taxon>Dikarya</taxon>
        <taxon>Basidiomycota</taxon>
        <taxon>Agaricomycotina</taxon>
        <taxon>Tremellomycetes</taxon>
        <taxon>Filobasidiales</taxon>
        <taxon>Filobasidiaceae</taxon>
        <taxon>Naganishia</taxon>
    </lineage>
</organism>
<accession>A0ACC2V7T4</accession>
<evidence type="ECO:0000313" key="1">
    <source>
        <dbReference type="EMBL" id="KAJ9095022.1"/>
    </source>
</evidence>
<reference evidence="1" key="1">
    <citation type="submission" date="2023-04" db="EMBL/GenBank/DDBJ databases">
        <title>Draft Genome sequencing of Naganishia species isolated from polar environments using Oxford Nanopore Technology.</title>
        <authorList>
            <person name="Leo P."/>
            <person name="Venkateswaran K."/>
        </authorList>
    </citation>
    <scope>NUCLEOTIDE SEQUENCE</scope>
    <source>
        <strain evidence="1">MNA-CCFEE 5423</strain>
    </source>
</reference>
<dbReference type="EMBL" id="JASBWT010000023">
    <property type="protein sequence ID" value="KAJ9095022.1"/>
    <property type="molecule type" value="Genomic_DNA"/>
</dbReference>
<sequence>MDAPVSTSQPSYLEALPKVASSSSPVQSVPLDPETNSNDNATSSIPPAKAFAASSNSSSSIAVVPRRRDLRRQFATIFLASLGILQAVKAIGILIRAQKSSKSVRQILVAILRSLYKLDLTNIKSSLFFSAFPVLYRYLTIRSLRVSGKTHHLEDNKVRRDAHNNERSSIMPRGVGEGTFLTTVAPILVLGPLANLLPANIITQLNLYVICAAGMACARVLNDRVENRLTAWQSKADQAQHGIENAARGGKTPYVPYYMNKTANKDAPFNKHFSFLDPDPSISTSASTERVNRSVSSTSLVVAKTLWKAVSSGGGWWLFPLTQGLLLDTAVFESDCFPTSYKNVIVSRSKRYLPSAASLSIPETSSFKSSLPLPTKLITMLPLFTLPPFPHPGFPLSSDSITTSSLFSSHVLESQYSPFLPIMQLAHPAHNRAICATLHPLQPSCSVNFLASVKESMGSAFALVGGYSAIMTLLRFKKIRQDPRGALLRWLISSARGAGFVTLAISNAWAWVCVFQRTLNPNTLQRGRFGLGGMLAGLWVFLVPAARRLELGLYSVRLSMLTFWKIGLKKGWWKARRRLAFAPFAIGLAILVHLKRQRLAPMESWVGKGVTWLDGDHETLVKTNATSERKLGDM</sequence>
<proteinExistence type="predicted"/>
<dbReference type="Proteomes" id="UP001227268">
    <property type="component" value="Unassembled WGS sequence"/>
</dbReference>